<dbReference type="STRING" id="1356854.N007_16160"/>
<protein>
    <submittedName>
        <fullName evidence="1">Uncharacterized protein</fullName>
    </submittedName>
</protein>
<proteinExistence type="predicted"/>
<name>T0BMY7_ALIAG</name>
<gene>
    <name evidence="1" type="ORF">K1I37_16160</name>
</gene>
<dbReference type="KEGG" id="aaco:K1I37_16160"/>
<dbReference type="AlphaFoldDB" id="T0BMY7"/>
<sequence length="239" mass="26264">MAQRFRSRPSAKRRLRLRTYRRMFRPGWLTLGVVCACALIGLACLLDMRLRPSVTTASAALAHRVGAQALNEAVTEEISSFPEDGELIETTVNEDHSGITVTRFNLPLLTKLQAQATTRAQARLEALSRETIRLPMMHLLSGFLLSRTTLTIPVKISLLGTAHSEIETDVETKGVNQVVHVIYLHMTADVMVVTPFVAKPTVIETKAPIAYLVMSGPVPNTYYGGGNPFSSPAPARNKR</sequence>
<evidence type="ECO:0000313" key="1">
    <source>
        <dbReference type="EMBL" id="UNO48195.1"/>
    </source>
</evidence>
<accession>A0A9E6ZEN9</accession>
<dbReference type="RefSeq" id="WP_021298388.1">
    <property type="nucleotide sequence ID" value="NZ_AURB01000188.1"/>
</dbReference>
<reference evidence="2" key="1">
    <citation type="journal article" date="2022" name="G3 (Bethesda)">
        <title>Unveiling the complete genome sequence of Alicyclobacillus acidoterrestris DSM 3922T, a taint-producing strain.</title>
        <authorList>
            <person name="Leonardo I.C."/>
            <person name="Barreto Crespo M.T."/>
            <person name="Gaspar F.B."/>
        </authorList>
    </citation>
    <scope>NUCLEOTIDE SEQUENCE [LARGE SCALE GENOMIC DNA]</scope>
    <source>
        <strain evidence="2">DSM 3922</strain>
    </source>
</reference>
<dbReference type="Proteomes" id="UP000829401">
    <property type="component" value="Chromosome"/>
</dbReference>
<dbReference type="EMBL" id="CP080467">
    <property type="protein sequence ID" value="UNO48195.1"/>
    <property type="molecule type" value="Genomic_DNA"/>
</dbReference>
<accession>T0BMY7</accession>
<organism evidence="1 2">
    <name type="scientific">Alicyclobacillus acidoterrestris (strain ATCC 49025 / DSM 3922 / CIP 106132 / NCIMB 13137 / GD3B)</name>
    <dbReference type="NCBI Taxonomy" id="1356854"/>
    <lineage>
        <taxon>Bacteria</taxon>
        <taxon>Bacillati</taxon>
        <taxon>Bacillota</taxon>
        <taxon>Bacilli</taxon>
        <taxon>Bacillales</taxon>
        <taxon>Alicyclobacillaceae</taxon>
        <taxon>Alicyclobacillus</taxon>
    </lineage>
</organism>
<evidence type="ECO:0000313" key="2">
    <source>
        <dbReference type="Proteomes" id="UP000829401"/>
    </source>
</evidence>
<dbReference type="Pfam" id="PF09560">
    <property type="entry name" value="Spore_YunB"/>
    <property type="match status" value="1"/>
</dbReference>
<dbReference type="InterPro" id="IPR014197">
    <property type="entry name" value="Sporulation_prot_YunB"/>
</dbReference>
<keyword evidence="2" id="KW-1185">Reference proteome</keyword>